<gene>
    <name evidence="6" type="ORF">ACFSUE_13615</name>
</gene>
<dbReference type="CDD" id="cd00610">
    <property type="entry name" value="OAT_like"/>
    <property type="match status" value="1"/>
</dbReference>
<dbReference type="Gene3D" id="3.40.640.10">
    <property type="entry name" value="Type I PLP-dependent aspartate aminotransferase-like (Major domain)"/>
    <property type="match status" value="1"/>
</dbReference>
<name>A0ABW5S4X5_9BACL</name>
<evidence type="ECO:0000256" key="1">
    <source>
        <dbReference type="ARBA" id="ARBA00001933"/>
    </source>
</evidence>
<dbReference type="PANTHER" id="PTHR11986">
    <property type="entry name" value="AMINOTRANSFERASE CLASS III"/>
    <property type="match status" value="1"/>
</dbReference>
<dbReference type="InterPro" id="IPR049704">
    <property type="entry name" value="Aminotrans_3_PPA_site"/>
</dbReference>
<comment type="cofactor">
    <cofactor evidence="1">
        <name>pyridoxal 5'-phosphate</name>
        <dbReference type="ChEBI" id="CHEBI:597326"/>
    </cofactor>
</comment>
<sequence length="434" mass="47715">MPDKSMYEKSLDLFPPIAFRATQLGIVKGEGAYVWDENGKKYLDFASGVAVVNCGHNHPYVVQKAKEQMDQLIHGGHNVVYYPSYIKLAEKILGHVGSDYKIYFSNSGAEANEAAIKLAKQVTHRPGIITFKHSFHGRTLATTTLTASNAKYRRNYEGLLPSVYYADYPYATRSGLTEEQEVARCLNSLEEIFHDLIEPEQVACMIMEPIQGEGGYIVPPKSFLQAIRKICDEHGILLAFDEVQTGFGRTGKIFAYENFDVKQDIMTLAKAIANGFPLSAMVAKRELMDKWPAGTHGGTFGGNPVACAAGVAVFELLEGGLVDNAVEVGAYFKGKLLEFAKQHDEVLEVRGLGLMIGIEFIDRNGEPDGDLVTAIRANALKKGLILLNCGVDHNVIRFIPPLIITKEQIDDAFAIFSESVTEAINGAMQNVENK</sequence>
<protein>
    <submittedName>
        <fullName evidence="6">Aspartate aminotransferase family protein</fullName>
    </submittedName>
</protein>
<dbReference type="InterPro" id="IPR015422">
    <property type="entry name" value="PyrdxlP-dep_Trfase_small"/>
</dbReference>
<evidence type="ECO:0000256" key="2">
    <source>
        <dbReference type="ARBA" id="ARBA00022576"/>
    </source>
</evidence>
<comment type="caution">
    <text evidence="6">The sequence shown here is derived from an EMBL/GenBank/DDBJ whole genome shotgun (WGS) entry which is preliminary data.</text>
</comment>
<evidence type="ECO:0000313" key="7">
    <source>
        <dbReference type="Proteomes" id="UP001597399"/>
    </source>
</evidence>
<evidence type="ECO:0000313" key="6">
    <source>
        <dbReference type="EMBL" id="MFD2694653.1"/>
    </source>
</evidence>
<dbReference type="NCBIfam" id="NF005993">
    <property type="entry name" value="PRK08117.1"/>
    <property type="match status" value="1"/>
</dbReference>
<proteinExistence type="inferred from homology"/>
<accession>A0ABW5S4X5</accession>
<organism evidence="6 7">
    <name type="scientific">Sporolactobacillus shoreicorticis</name>
    <dbReference type="NCBI Taxonomy" id="1923877"/>
    <lineage>
        <taxon>Bacteria</taxon>
        <taxon>Bacillati</taxon>
        <taxon>Bacillota</taxon>
        <taxon>Bacilli</taxon>
        <taxon>Bacillales</taxon>
        <taxon>Sporolactobacillaceae</taxon>
        <taxon>Sporolactobacillus</taxon>
    </lineage>
</organism>
<dbReference type="InterPro" id="IPR015424">
    <property type="entry name" value="PyrdxlP-dep_Trfase"/>
</dbReference>
<dbReference type="SUPFAM" id="SSF53383">
    <property type="entry name" value="PLP-dependent transferases"/>
    <property type="match status" value="1"/>
</dbReference>
<dbReference type="EMBL" id="JBHUMQ010000029">
    <property type="protein sequence ID" value="MFD2694653.1"/>
    <property type="molecule type" value="Genomic_DNA"/>
</dbReference>
<dbReference type="Proteomes" id="UP001597399">
    <property type="component" value="Unassembled WGS sequence"/>
</dbReference>
<dbReference type="Pfam" id="PF00202">
    <property type="entry name" value="Aminotran_3"/>
    <property type="match status" value="1"/>
</dbReference>
<dbReference type="Gene3D" id="3.90.1150.10">
    <property type="entry name" value="Aspartate Aminotransferase, domain 1"/>
    <property type="match status" value="1"/>
</dbReference>
<comment type="similarity">
    <text evidence="5">Belongs to the class-III pyridoxal-phosphate-dependent aminotransferase family.</text>
</comment>
<dbReference type="PANTHER" id="PTHR11986:SF79">
    <property type="entry name" value="ACETYLORNITHINE AMINOTRANSFERASE, MITOCHONDRIAL"/>
    <property type="match status" value="1"/>
</dbReference>
<dbReference type="InterPro" id="IPR050103">
    <property type="entry name" value="Class-III_PLP-dep_AT"/>
</dbReference>
<dbReference type="GO" id="GO:0008483">
    <property type="term" value="F:transaminase activity"/>
    <property type="evidence" value="ECO:0007669"/>
    <property type="project" value="UniProtKB-KW"/>
</dbReference>
<dbReference type="RefSeq" id="WP_253065227.1">
    <property type="nucleotide sequence ID" value="NZ_JAMXWM010000040.1"/>
</dbReference>
<dbReference type="InterPro" id="IPR015421">
    <property type="entry name" value="PyrdxlP-dep_Trfase_major"/>
</dbReference>
<keyword evidence="2 6" id="KW-0032">Aminotransferase</keyword>
<keyword evidence="4 5" id="KW-0663">Pyridoxal phosphate</keyword>
<keyword evidence="3" id="KW-0808">Transferase</keyword>
<evidence type="ECO:0000256" key="5">
    <source>
        <dbReference type="RuleBase" id="RU003560"/>
    </source>
</evidence>
<keyword evidence="7" id="KW-1185">Reference proteome</keyword>
<dbReference type="PIRSF" id="PIRSF000521">
    <property type="entry name" value="Transaminase_4ab_Lys_Orn"/>
    <property type="match status" value="1"/>
</dbReference>
<dbReference type="PROSITE" id="PS00600">
    <property type="entry name" value="AA_TRANSFER_CLASS_3"/>
    <property type="match status" value="1"/>
</dbReference>
<reference evidence="7" key="1">
    <citation type="journal article" date="2019" name="Int. J. Syst. Evol. Microbiol.">
        <title>The Global Catalogue of Microorganisms (GCM) 10K type strain sequencing project: providing services to taxonomists for standard genome sequencing and annotation.</title>
        <authorList>
            <consortium name="The Broad Institute Genomics Platform"/>
            <consortium name="The Broad Institute Genome Sequencing Center for Infectious Disease"/>
            <person name="Wu L."/>
            <person name="Ma J."/>
        </authorList>
    </citation>
    <scope>NUCLEOTIDE SEQUENCE [LARGE SCALE GENOMIC DNA]</scope>
    <source>
        <strain evidence="7">TISTR 2466</strain>
    </source>
</reference>
<dbReference type="InterPro" id="IPR005814">
    <property type="entry name" value="Aminotrans_3"/>
</dbReference>
<evidence type="ECO:0000256" key="4">
    <source>
        <dbReference type="ARBA" id="ARBA00022898"/>
    </source>
</evidence>
<evidence type="ECO:0000256" key="3">
    <source>
        <dbReference type="ARBA" id="ARBA00022679"/>
    </source>
</evidence>